<dbReference type="SUPFAM" id="SSF160719">
    <property type="entry name" value="gpW/gp25-like"/>
    <property type="match status" value="1"/>
</dbReference>
<keyword evidence="3" id="KW-1185">Reference proteome</keyword>
<reference evidence="2 3" key="1">
    <citation type="submission" date="2020-08" db="EMBL/GenBank/DDBJ databases">
        <title>Genomic Encyclopedia of Type Strains, Phase IV (KMG-IV): sequencing the most valuable type-strain genomes for metagenomic binning, comparative biology and taxonomic classification.</title>
        <authorList>
            <person name="Goeker M."/>
        </authorList>
    </citation>
    <scope>NUCLEOTIDE SEQUENCE [LARGE SCALE GENOMIC DNA]</scope>
    <source>
        <strain evidence="2 3">DSM 102983</strain>
    </source>
</reference>
<feature type="domain" description="IraD/Gp25-like" evidence="1">
    <location>
        <begin position="3"/>
        <end position="92"/>
    </location>
</feature>
<name>A0ABR6KQ36_9BACT</name>
<evidence type="ECO:0000259" key="1">
    <source>
        <dbReference type="Pfam" id="PF04965"/>
    </source>
</evidence>
<gene>
    <name evidence="2" type="ORF">GGQ57_003533</name>
</gene>
<dbReference type="Proteomes" id="UP000533637">
    <property type="component" value="Unassembled WGS sequence"/>
</dbReference>
<proteinExistence type="predicted"/>
<comment type="caution">
    <text evidence="2">The sequence shown here is derived from an EMBL/GenBank/DDBJ whole genome shotgun (WGS) entry which is preliminary data.</text>
</comment>
<dbReference type="Gene3D" id="3.10.450.40">
    <property type="match status" value="1"/>
</dbReference>
<dbReference type="Pfam" id="PF04965">
    <property type="entry name" value="GPW_gp25"/>
    <property type="match status" value="1"/>
</dbReference>
<dbReference type="EMBL" id="JACHOC010000007">
    <property type="protein sequence ID" value="MBB4623617.1"/>
    <property type="molecule type" value="Genomic_DNA"/>
</dbReference>
<organism evidence="2 3">
    <name type="scientific">Parabacteroides faecis</name>
    <dbReference type="NCBI Taxonomy" id="1217282"/>
    <lineage>
        <taxon>Bacteria</taxon>
        <taxon>Pseudomonadati</taxon>
        <taxon>Bacteroidota</taxon>
        <taxon>Bacteroidia</taxon>
        <taxon>Bacteroidales</taxon>
        <taxon>Tannerellaceae</taxon>
        <taxon>Parabacteroides</taxon>
    </lineage>
</organism>
<dbReference type="InterPro" id="IPR007048">
    <property type="entry name" value="IraD/Gp25-like"/>
</dbReference>
<dbReference type="RefSeq" id="WP_229801052.1">
    <property type="nucleotide sequence ID" value="NZ_BMPB01000008.1"/>
</dbReference>
<protein>
    <recommendedName>
        <fullName evidence="1">IraD/Gp25-like domain-containing protein</fullName>
    </recommendedName>
</protein>
<evidence type="ECO:0000313" key="3">
    <source>
        <dbReference type="Proteomes" id="UP000533637"/>
    </source>
</evidence>
<evidence type="ECO:0000313" key="2">
    <source>
        <dbReference type="EMBL" id="MBB4623617.1"/>
    </source>
</evidence>
<sequence length="106" mass="12532">MSEYEEDIRQSLIILFSTRVGERFNRNYGCNLADFVFEQITSSVITRMKDEIERAILLFEPRISLKKVNIDTSREPDGVLLIELDYLIRQTNTDANFVYPFYLQNK</sequence>
<accession>A0ABR6KQ36</accession>